<dbReference type="InterPro" id="IPR050707">
    <property type="entry name" value="HTH_MetabolicPath_Reg"/>
</dbReference>
<evidence type="ECO:0000256" key="7">
    <source>
        <dbReference type="SAM" id="Phobius"/>
    </source>
</evidence>
<dbReference type="EMBL" id="AP022314">
    <property type="protein sequence ID" value="BBU20773.1"/>
    <property type="molecule type" value="Genomic_DNA"/>
</dbReference>
<dbReference type="InterPro" id="IPR036388">
    <property type="entry name" value="WH-like_DNA-bd_sf"/>
</dbReference>
<dbReference type="GO" id="GO:0003700">
    <property type="term" value="F:DNA-binding transcription factor activity"/>
    <property type="evidence" value="ECO:0007669"/>
    <property type="project" value="TreeGrafter"/>
</dbReference>
<keyword evidence="4" id="KW-0804">Transcription</keyword>
<keyword evidence="3" id="KW-0238">DNA-binding</keyword>
<evidence type="ECO:0000256" key="4">
    <source>
        <dbReference type="ARBA" id="ARBA00023163"/>
    </source>
</evidence>
<dbReference type="Pfam" id="PF09339">
    <property type="entry name" value="HTH_IclR"/>
    <property type="match status" value="1"/>
</dbReference>
<protein>
    <recommendedName>
        <fullName evidence="6">Glycerol operon regulatory protein</fullName>
    </recommendedName>
</protein>
<dbReference type="PROSITE" id="PS51078">
    <property type="entry name" value="ICLR_ED"/>
    <property type="match status" value="1"/>
</dbReference>
<dbReference type="SUPFAM" id="SSF55781">
    <property type="entry name" value="GAF domain-like"/>
    <property type="match status" value="1"/>
</dbReference>
<dbReference type="SMART" id="SM00346">
    <property type="entry name" value="HTH_ICLR"/>
    <property type="match status" value="1"/>
</dbReference>
<dbReference type="PANTHER" id="PTHR30136:SF24">
    <property type="entry name" value="HTH-TYPE TRANSCRIPTIONAL REPRESSOR ALLR"/>
    <property type="match status" value="1"/>
</dbReference>
<evidence type="ECO:0000259" key="8">
    <source>
        <dbReference type="PROSITE" id="PS51077"/>
    </source>
</evidence>
<accession>A0AAD1GWS9</accession>
<dbReference type="InterPro" id="IPR014757">
    <property type="entry name" value="Tscrpt_reg_IclR_C"/>
</dbReference>
<evidence type="ECO:0000256" key="1">
    <source>
        <dbReference type="ARBA" id="ARBA00022798"/>
    </source>
</evidence>
<dbReference type="Gene3D" id="3.30.450.40">
    <property type="match status" value="1"/>
</dbReference>
<evidence type="ECO:0000259" key="9">
    <source>
        <dbReference type="PROSITE" id="PS51078"/>
    </source>
</evidence>
<dbReference type="PROSITE" id="PS51077">
    <property type="entry name" value="HTH_ICLR"/>
    <property type="match status" value="1"/>
</dbReference>
<feature type="domain" description="HTH iclR-type" evidence="8">
    <location>
        <begin position="60"/>
        <end position="121"/>
    </location>
</feature>
<keyword evidence="2" id="KW-0805">Transcription regulation</keyword>
<dbReference type="GO" id="GO:0006071">
    <property type="term" value="P:glycerol metabolic process"/>
    <property type="evidence" value="ECO:0007669"/>
    <property type="project" value="UniProtKB-KW"/>
</dbReference>
<dbReference type="PANTHER" id="PTHR30136">
    <property type="entry name" value="HELIX-TURN-HELIX TRANSCRIPTIONAL REGULATOR, ICLR FAMILY"/>
    <property type="match status" value="1"/>
</dbReference>
<dbReference type="GO" id="GO:0003677">
    <property type="term" value="F:DNA binding"/>
    <property type="evidence" value="ECO:0007669"/>
    <property type="project" value="UniProtKB-KW"/>
</dbReference>
<dbReference type="InterPro" id="IPR036390">
    <property type="entry name" value="WH_DNA-bd_sf"/>
</dbReference>
<comment type="function">
    <text evidence="5">May be an activator protein for the gylABX operon.</text>
</comment>
<gene>
    <name evidence="10" type="ORF">MYXE_05620</name>
</gene>
<keyword evidence="7" id="KW-1133">Transmembrane helix</keyword>
<evidence type="ECO:0000256" key="6">
    <source>
        <dbReference type="ARBA" id="ARBA00070406"/>
    </source>
</evidence>
<dbReference type="Pfam" id="PF01614">
    <property type="entry name" value="IclR_C"/>
    <property type="match status" value="1"/>
</dbReference>
<feature type="transmembrane region" description="Helical" evidence="7">
    <location>
        <begin position="6"/>
        <end position="25"/>
    </location>
</feature>
<sequence length="300" mass="32285">MHEPCVEFIGVCAAVIGMTSLYSVFSYRGDNIWMAVFRNPVEDDAMADAAPKPKARAGSVQSVERAFSLLELMADAGGTLGLSQLANQSGLPLPTIHRLLRTLVDLGYIRQESSRQYVLGPGLIRLGDASSRMLSVWARPHLARLVDELGESANLAMLDGDEIVYVAQAPSRHSMRMFTEVGRRVQPHCTAVGKAILATMPIDEVREILNRSGMPRHTDATITDPDEFIGQLAFAAKQGYAIDEGEQETGVRCVAVAIPDAASRLALSISGPAGRVTDELIERAVPLLTNACKALSADLS</sequence>
<evidence type="ECO:0000256" key="5">
    <source>
        <dbReference type="ARBA" id="ARBA00058938"/>
    </source>
</evidence>
<keyword evidence="7" id="KW-0812">Transmembrane</keyword>
<evidence type="ECO:0000313" key="10">
    <source>
        <dbReference type="EMBL" id="BBU20773.1"/>
    </source>
</evidence>
<name>A0AAD1GWS9_MYCXE</name>
<organism evidence="10 11">
    <name type="scientific">Mycobacterium xenopi</name>
    <dbReference type="NCBI Taxonomy" id="1789"/>
    <lineage>
        <taxon>Bacteria</taxon>
        <taxon>Bacillati</taxon>
        <taxon>Actinomycetota</taxon>
        <taxon>Actinomycetes</taxon>
        <taxon>Mycobacteriales</taxon>
        <taxon>Mycobacteriaceae</taxon>
        <taxon>Mycobacterium</taxon>
    </lineage>
</organism>
<reference evidence="10 11" key="1">
    <citation type="submission" date="2019-12" db="EMBL/GenBank/DDBJ databases">
        <title>Complete genome sequence of Mycolicibacterium xenopi str. JCM15661T.</title>
        <authorList>
            <person name="Yoshida M."/>
            <person name="Fukano H."/>
            <person name="Asakura T."/>
            <person name="Hoshino Y."/>
        </authorList>
    </citation>
    <scope>NUCLEOTIDE SEQUENCE [LARGE SCALE GENOMIC DNA]</scope>
    <source>
        <strain evidence="10 11">JCM 15661T</strain>
    </source>
</reference>
<dbReference type="SUPFAM" id="SSF46785">
    <property type="entry name" value="Winged helix' DNA-binding domain"/>
    <property type="match status" value="1"/>
</dbReference>
<keyword evidence="7" id="KW-0472">Membrane</keyword>
<dbReference type="Gene3D" id="1.10.10.10">
    <property type="entry name" value="Winged helix-like DNA-binding domain superfamily/Winged helix DNA-binding domain"/>
    <property type="match status" value="1"/>
</dbReference>
<dbReference type="InterPro" id="IPR005471">
    <property type="entry name" value="Tscrpt_reg_IclR_N"/>
</dbReference>
<keyword evidence="1" id="KW-0319">Glycerol metabolism</keyword>
<proteinExistence type="predicted"/>
<dbReference type="GO" id="GO:0045892">
    <property type="term" value="P:negative regulation of DNA-templated transcription"/>
    <property type="evidence" value="ECO:0007669"/>
    <property type="project" value="TreeGrafter"/>
</dbReference>
<evidence type="ECO:0000256" key="3">
    <source>
        <dbReference type="ARBA" id="ARBA00023125"/>
    </source>
</evidence>
<evidence type="ECO:0000256" key="2">
    <source>
        <dbReference type="ARBA" id="ARBA00023015"/>
    </source>
</evidence>
<evidence type="ECO:0000313" key="11">
    <source>
        <dbReference type="Proteomes" id="UP000464624"/>
    </source>
</evidence>
<dbReference type="Proteomes" id="UP000464624">
    <property type="component" value="Chromosome"/>
</dbReference>
<dbReference type="InterPro" id="IPR029016">
    <property type="entry name" value="GAF-like_dom_sf"/>
</dbReference>
<feature type="domain" description="IclR-ED" evidence="9">
    <location>
        <begin position="122"/>
        <end position="300"/>
    </location>
</feature>
<dbReference type="KEGG" id="mxe:MYXE_05620"/>
<dbReference type="AlphaFoldDB" id="A0AAD1GWS9"/>
<dbReference type="FunFam" id="1.10.10.10:FF:000056">
    <property type="entry name" value="IclR family transcriptional regulator"/>
    <property type="match status" value="1"/>
</dbReference>